<name>A0AAD6NLQ4_DREDA</name>
<feature type="transmembrane region" description="Helical" evidence="3">
    <location>
        <begin position="182"/>
        <end position="200"/>
    </location>
</feature>
<keyword evidence="3" id="KW-0472">Membrane</keyword>
<sequence length="210" mass="22450">MPAVQHTFGTARNAPSHPGVGVVPPTPQMSEAHACPPGSSPPVLTAALPDADFQSPQEPAPIYVPSGPNDSPDLVAARRELLDVDAEIRRKTDELNLRLNDSDSSGESIEHLKEEVRKLNIRKGSLQQRVSDLQDPSSFAYLQSQAMTAMPADLERGGQYLPLVNTTQAVGARKSKASSCCIIFGVLIFVIVFIAILAQASRKSPKKSGS</sequence>
<protein>
    <submittedName>
        <fullName evidence="4">Uncharacterized protein</fullName>
    </submittedName>
</protein>
<evidence type="ECO:0000313" key="5">
    <source>
        <dbReference type="Proteomes" id="UP001221413"/>
    </source>
</evidence>
<keyword evidence="3" id="KW-0812">Transmembrane</keyword>
<accession>A0AAD6NLQ4</accession>
<proteinExistence type="predicted"/>
<dbReference type="AlphaFoldDB" id="A0AAD6NLQ4"/>
<feature type="region of interest" description="Disordered" evidence="2">
    <location>
        <begin position="1"/>
        <end position="44"/>
    </location>
</feature>
<reference evidence="4" key="1">
    <citation type="submission" date="2023-01" db="EMBL/GenBank/DDBJ databases">
        <title>The chitinases involved in constricting ring structure development in the nematode-trapping fungus Drechslerella dactyloides.</title>
        <authorList>
            <person name="Wang R."/>
            <person name="Zhang L."/>
            <person name="Tang P."/>
            <person name="Li S."/>
            <person name="Liang L."/>
        </authorList>
    </citation>
    <scope>NUCLEOTIDE SEQUENCE</scope>
    <source>
        <strain evidence="4">YMF1.00031</strain>
    </source>
</reference>
<evidence type="ECO:0000256" key="1">
    <source>
        <dbReference type="SAM" id="Coils"/>
    </source>
</evidence>
<comment type="caution">
    <text evidence="4">The sequence shown here is derived from an EMBL/GenBank/DDBJ whole genome shotgun (WGS) entry which is preliminary data.</text>
</comment>
<evidence type="ECO:0000256" key="2">
    <source>
        <dbReference type="SAM" id="MobiDB-lite"/>
    </source>
</evidence>
<keyword evidence="5" id="KW-1185">Reference proteome</keyword>
<dbReference type="EMBL" id="JAQGDS010000001">
    <property type="protein sequence ID" value="KAJ6264056.1"/>
    <property type="molecule type" value="Genomic_DNA"/>
</dbReference>
<keyword evidence="3" id="KW-1133">Transmembrane helix</keyword>
<evidence type="ECO:0000256" key="3">
    <source>
        <dbReference type="SAM" id="Phobius"/>
    </source>
</evidence>
<feature type="coiled-coil region" evidence="1">
    <location>
        <begin position="74"/>
        <end position="129"/>
    </location>
</feature>
<gene>
    <name evidence="4" type="ORF">Dda_0197</name>
</gene>
<dbReference type="Proteomes" id="UP001221413">
    <property type="component" value="Unassembled WGS sequence"/>
</dbReference>
<evidence type="ECO:0000313" key="4">
    <source>
        <dbReference type="EMBL" id="KAJ6264056.1"/>
    </source>
</evidence>
<organism evidence="4 5">
    <name type="scientific">Drechslerella dactyloides</name>
    <name type="common">Nematode-trapping fungus</name>
    <name type="synonym">Arthrobotrys dactyloides</name>
    <dbReference type="NCBI Taxonomy" id="74499"/>
    <lineage>
        <taxon>Eukaryota</taxon>
        <taxon>Fungi</taxon>
        <taxon>Dikarya</taxon>
        <taxon>Ascomycota</taxon>
        <taxon>Pezizomycotina</taxon>
        <taxon>Orbiliomycetes</taxon>
        <taxon>Orbiliales</taxon>
        <taxon>Orbiliaceae</taxon>
        <taxon>Drechslerella</taxon>
    </lineage>
</organism>
<keyword evidence="1" id="KW-0175">Coiled coil</keyword>